<evidence type="ECO:0000313" key="2">
    <source>
        <dbReference type="Proteomes" id="UP001145050"/>
    </source>
</evidence>
<dbReference type="NCBIfam" id="NF006168">
    <property type="entry name" value="PRK08309.1"/>
    <property type="match status" value="1"/>
</dbReference>
<comment type="caution">
    <text evidence="1">The sequence shown here is derived from an EMBL/GenBank/DDBJ whole genome shotgun (WGS) entry which is preliminary data.</text>
</comment>
<dbReference type="EMBL" id="JAMQKB010000008">
    <property type="protein sequence ID" value="MDC3424711.1"/>
    <property type="molecule type" value="Genomic_DNA"/>
</dbReference>
<protein>
    <submittedName>
        <fullName evidence="1">Short-chain dehydrogenase</fullName>
    </submittedName>
</protein>
<proteinExistence type="predicted"/>
<keyword evidence="2" id="KW-1185">Reference proteome</keyword>
<dbReference type="SUPFAM" id="SSF51735">
    <property type="entry name" value="NAD(P)-binding Rossmann-fold domains"/>
    <property type="match status" value="1"/>
</dbReference>
<dbReference type="RefSeq" id="WP_272436516.1">
    <property type="nucleotide sequence ID" value="NZ_JAMQKB010000008.1"/>
</dbReference>
<dbReference type="AlphaFoldDB" id="A0A9X3WVA4"/>
<gene>
    <name evidence="1" type="ORF">NC797_09330</name>
</gene>
<sequence>MNPKHALVIGGTGMLKDVSLWLTNEGFIVSIIGRSKSKHLDLVNKASHPELINSLMVDYNNHSLLEEGIRDAIGKHGPIALVVSWTPSLPSLEIANNIISEQSRKWKFFQIKGSRRYFNDDSLNVSSSCEHRSIYLGFVIENNHSRWLTNREIAQGVIKSVIDDSKQSIIGRLHPYEKRPKY</sequence>
<reference evidence="1" key="1">
    <citation type="submission" date="2022-06" db="EMBL/GenBank/DDBJ databases">
        <title>Aquibacillus sp. a new bacterium isolated from soil saline samples.</title>
        <authorList>
            <person name="Galisteo C."/>
            <person name="De La Haba R."/>
            <person name="Sanchez-Porro C."/>
            <person name="Ventosa A."/>
        </authorList>
    </citation>
    <scope>NUCLEOTIDE SEQUENCE</scope>
    <source>
        <strain evidence="1">3ASR75-11</strain>
    </source>
</reference>
<name>A0A9X3WVA4_9BACI</name>
<organism evidence="1 2">
    <name type="scientific">Terrihalobacillus insolitus</name>
    <dbReference type="NCBI Taxonomy" id="2950438"/>
    <lineage>
        <taxon>Bacteria</taxon>
        <taxon>Bacillati</taxon>
        <taxon>Bacillota</taxon>
        <taxon>Bacilli</taxon>
        <taxon>Bacillales</taxon>
        <taxon>Bacillaceae</taxon>
        <taxon>Terrihalobacillus</taxon>
    </lineage>
</organism>
<dbReference type="InterPro" id="IPR036291">
    <property type="entry name" value="NAD(P)-bd_dom_sf"/>
</dbReference>
<dbReference type="Proteomes" id="UP001145050">
    <property type="component" value="Unassembled WGS sequence"/>
</dbReference>
<evidence type="ECO:0000313" key="1">
    <source>
        <dbReference type="EMBL" id="MDC3424711.1"/>
    </source>
</evidence>
<accession>A0A9X3WVA4</accession>